<keyword evidence="2" id="KW-1185">Reference proteome</keyword>
<dbReference type="RefSeq" id="WP_007491496.1">
    <property type="nucleotide sequence ID" value="NZ_KN174162.1"/>
</dbReference>
<gene>
    <name evidence="1" type="ORF">HMPREF9460_00947</name>
</gene>
<protein>
    <submittedName>
        <fullName evidence="1">Uncharacterized protein</fullName>
    </submittedName>
</protein>
<dbReference type="Proteomes" id="UP000029585">
    <property type="component" value="Unassembled WGS sequence"/>
</dbReference>
<accession>A0A096BAT3</accession>
<dbReference type="PATRIC" id="fig|742738.3.peg.978"/>
<comment type="caution">
    <text evidence="1">The sequence shown here is derived from an EMBL/GenBank/DDBJ whole genome shotgun (WGS) entry which is preliminary data.</text>
</comment>
<dbReference type="eggNOG" id="ENOG503323M">
    <property type="taxonomic scope" value="Bacteria"/>
</dbReference>
<dbReference type="AlphaFoldDB" id="A0A096BAT3"/>
<name>A0A096BAT3_FLAPL</name>
<evidence type="ECO:0000313" key="2">
    <source>
        <dbReference type="Proteomes" id="UP000029585"/>
    </source>
</evidence>
<reference evidence="1 2" key="1">
    <citation type="submission" date="2011-08" db="EMBL/GenBank/DDBJ databases">
        <title>The Genome Sequence of Clostridium orbiscindens 1_3_50AFAA.</title>
        <authorList>
            <consortium name="The Broad Institute Genome Sequencing Platform"/>
            <person name="Earl A."/>
            <person name="Ward D."/>
            <person name="Feldgarden M."/>
            <person name="Gevers D."/>
            <person name="Daigneault M."/>
            <person name="Strauss J."/>
            <person name="Allen-Vercoe E."/>
            <person name="Young S.K."/>
            <person name="Zeng Q."/>
            <person name="Gargeya S."/>
            <person name="Fitzgerald M."/>
            <person name="Haas B."/>
            <person name="Abouelleil A."/>
            <person name="Alvarado L."/>
            <person name="Arachchi H.M."/>
            <person name="Berlin A."/>
            <person name="Brown A."/>
            <person name="Chapman S.B."/>
            <person name="Chen Z."/>
            <person name="Dunbar C."/>
            <person name="Freedman E."/>
            <person name="Gearin G."/>
            <person name="Gellesch M."/>
            <person name="Goldberg J."/>
            <person name="Griggs A."/>
            <person name="Gujja S."/>
            <person name="Heiman D."/>
            <person name="Howarth C."/>
            <person name="Larson L."/>
            <person name="Lui A."/>
            <person name="MacDonald P.J.P."/>
            <person name="Montmayeur A."/>
            <person name="Murphy C."/>
            <person name="Neiman D."/>
            <person name="Pearson M."/>
            <person name="Priest M."/>
            <person name="Roberts A."/>
            <person name="Saif S."/>
            <person name="Shea T."/>
            <person name="Shenoy N."/>
            <person name="Sisk P."/>
            <person name="Stolte C."/>
            <person name="Sykes S."/>
            <person name="Wortman J."/>
            <person name="Nusbaum C."/>
            <person name="Birren B."/>
        </authorList>
    </citation>
    <scope>NUCLEOTIDE SEQUENCE [LARGE SCALE GENOMIC DNA]</scope>
    <source>
        <strain evidence="1 2">1_3_50AFAA</strain>
    </source>
</reference>
<dbReference type="GeneID" id="63972709"/>
<dbReference type="EMBL" id="ADLO01000039">
    <property type="protein sequence ID" value="KGF56533.1"/>
    <property type="molecule type" value="Genomic_DNA"/>
</dbReference>
<sequence length="145" mass="16723">MQNIDPYSYQCGVIDCFNEMVRSGVKALALSHPMDSAAERDALIPFARSCCHQYGNQLYIEDTPLLTDLFPLSLNQGKFNILFYRAGHILDQYLRLKERKANLVAERAYFGGNRSQLAWEYGRLLSYPDEAIRRLISDNPEKERL</sequence>
<organism evidence="1 2">
    <name type="scientific">Flavonifractor plautii 1_3_50AFAA</name>
    <dbReference type="NCBI Taxonomy" id="742738"/>
    <lineage>
        <taxon>Bacteria</taxon>
        <taxon>Bacillati</taxon>
        <taxon>Bacillota</taxon>
        <taxon>Clostridia</taxon>
        <taxon>Eubacteriales</taxon>
        <taxon>Oscillospiraceae</taxon>
        <taxon>Flavonifractor</taxon>
    </lineage>
</organism>
<dbReference type="HOGENOM" id="CLU_112843_1_0_9"/>
<proteinExistence type="predicted"/>
<evidence type="ECO:0000313" key="1">
    <source>
        <dbReference type="EMBL" id="KGF56533.1"/>
    </source>
</evidence>